<evidence type="ECO:0000313" key="6">
    <source>
        <dbReference type="Proteomes" id="UP001500340"/>
    </source>
</evidence>
<evidence type="ECO:0000256" key="3">
    <source>
        <dbReference type="ARBA" id="ARBA00023052"/>
    </source>
</evidence>
<feature type="domain" description="Dehydrogenase E1 component" evidence="4">
    <location>
        <begin position="25"/>
        <end position="268"/>
    </location>
</feature>
<sequence>MHETVAEEKRLTAGVSDGDLETLLLIRHYELTVLELFACGEIKGTTHTCIGQEYIPVALNPFIRADDFVVSNHRGHGHYLARYRDEGDVEGLLAEVMGKSEAVCQGVGGSQHIYRDQFLSTGIQGEGIAVGAGIAWSHKFRNRSDIVFVYIGEGTFGRGCVYESLNFAGIWHLPMVIVVENNGIALSTSPHDSMSGTIEGRVRGFGLDYLRVESRHIPAIRELVGEPVKRVRTESRPLVIEFITDRVASHSKGDDTRDSAELERVKRQDWHSRMTAEDCERFERLEQRAVQRMRAIRELVASRKEAVWDEHEERAVE</sequence>
<dbReference type="InterPro" id="IPR001017">
    <property type="entry name" value="DH_E1"/>
</dbReference>
<dbReference type="PANTHER" id="PTHR11516">
    <property type="entry name" value="PYRUVATE DEHYDROGENASE E1 COMPONENT, ALPHA SUBUNIT BACTERIAL AND ORGANELLAR"/>
    <property type="match status" value="1"/>
</dbReference>
<comment type="caution">
    <text evidence="5">The sequence shown here is derived from an EMBL/GenBank/DDBJ whole genome shotgun (WGS) entry which is preliminary data.</text>
</comment>
<dbReference type="InterPro" id="IPR029061">
    <property type="entry name" value="THDP-binding"/>
</dbReference>
<accession>A0ABN0YAH4</accession>
<keyword evidence="3" id="KW-0786">Thiamine pyrophosphate</keyword>
<comment type="cofactor">
    <cofactor evidence="1">
        <name>thiamine diphosphate</name>
        <dbReference type="ChEBI" id="CHEBI:58937"/>
    </cofactor>
</comment>
<evidence type="ECO:0000313" key="5">
    <source>
        <dbReference type="EMBL" id="GAA0388955.1"/>
    </source>
</evidence>
<evidence type="ECO:0000256" key="2">
    <source>
        <dbReference type="ARBA" id="ARBA00023002"/>
    </source>
</evidence>
<dbReference type="SUPFAM" id="SSF52518">
    <property type="entry name" value="Thiamin diphosphate-binding fold (THDP-binding)"/>
    <property type="match status" value="1"/>
</dbReference>
<organism evidence="5 6">
    <name type="scientific">Paenibacillus motobuensis</name>
    <dbReference type="NCBI Taxonomy" id="295324"/>
    <lineage>
        <taxon>Bacteria</taxon>
        <taxon>Bacillati</taxon>
        <taxon>Bacillota</taxon>
        <taxon>Bacilli</taxon>
        <taxon>Bacillales</taxon>
        <taxon>Paenibacillaceae</taxon>
        <taxon>Paenibacillus</taxon>
    </lineage>
</organism>
<proteinExistence type="predicted"/>
<dbReference type="InterPro" id="IPR050642">
    <property type="entry name" value="PDH_E1_Alpha_Subunit"/>
</dbReference>
<dbReference type="EMBL" id="BAAACX010000008">
    <property type="protein sequence ID" value="GAA0388955.1"/>
    <property type="molecule type" value="Genomic_DNA"/>
</dbReference>
<keyword evidence="6" id="KW-1185">Reference proteome</keyword>
<dbReference type="CDD" id="cd02000">
    <property type="entry name" value="TPP_E1_PDC_ADC_BCADC"/>
    <property type="match status" value="1"/>
</dbReference>
<dbReference type="PANTHER" id="PTHR11516:SF2">
    <property type="entry name" value="PYRUVATE DEHYDROGENASE ALPHA SUBUNIT"/>
    <property type="match status" value="1"/>
</dbReference>
<dbReference type="Gene3D" id="3.40.50.970">
    <property type="match status" value="1"/>
</dbReference>
<dbReference type="Pfam" id="PF00676">
    <property type="entry name" value="E1_dh"/>
    <property type="match status" value="1"/>
</dbReference>
<dbReference type="Proteomes" id="UP001500340">
    <property type="component" value="Unassembled WGS sequence"/>
</dbReference>
<name>A0ABN0YAH4_9BACL</name>
<keyword evidence="2" id="KW-0560">Oxidoreductase</keyword>
<protein>
    <submittedName>
        <fullName evidence="5">Thiamine pyrophosphate-dependent dehydrogenase E1 component subunit alpha</fullName>
    </submittedName>
</protein>
<reference evidence="5 6" key="1">
    <citation type="journal article" date="2019" name="Int. J. Syst. Evol. Microbiol.">
        <title>The Global Catalogue of Microorganisms (GCM) 10K type strain sequencing project: providing services to taxonomists for standard genome sequencing and annotation.</title>
        <authorList>
            <consortium name="The Broad Institute Genomics Platform"/>
            <consortium name="The Broad Institute Genome Sequencing Center for Infectious Disease"/>
            <person name="Wu L."/>
            <person name="Ma J."/>
        </authorList>
    </citation>
    <scope>NUCLEOTIDE SEQUENCE [LARGE SCALE GENOMIC DNA]</scope>
    <source>
        <strain evidence="5 6">JCM 12774</strain>
    </source>
</reference>
<gene>
    <name evidence="5" type="ORF">GCM10008933_19910</name>
</gene>
<evidence type="ECO:0000256" key="1">
    <source>
        <dbReference type="ARBA" id="ARBA00001964"/>
    </source>
</evidence>
<evidence type="ECO:0000259" key="4">
    <source>
        <dbReference type="Pfam" id="PF00676"/>
    </source>
</evidence>